<protein>
    <submittedName>
        <fullName evidence="1">RHS repeat-associated core domain-containing protein</fullName>
    </submittedName>
</protein>
<proteinExistence type="predicted"/>
<dbReference type="SUPFAM" id="SSF56399">
    <property type="entry name" value="ADP-ribosylation"/>
    <property type="match status" value="1"/>
</dbReference>
<name>A0A399M7A8_9PSED</name>
<comment type="caution">
    <text evidence="1">The sequence shown here is derived from an EMBL/GenBank/DDBJ whole genome shotgun (WGS) entry which is preliminary data.</text>
</comment>
<evidence type="ECO:0000313" key="2">
    <source>
        <dbReference type="Proteomes" id="UP000265875"/>
    </source>
</evidence>
<organism evidence="1 2">
    <name type="scientific">Pseudomonas monteilii</name>
    <dbReference type="NCBI Taxonomy" id="76759"/>
    <lineage>
        <taxon>Bacteria</taxon>
        <taxon>Pseudomonadati</taxon>
        <taxon>Pseudomonadota</taxon>
        <taxon>Gammaproteobacteria</taxon>
        <taxon>Pseudomonadales</taxon>
        <taxon>Pseudomonadaceae</taxon>
        <taxon>Pseudomonas</taxon>
    </lineage>
</organism>
<sequence length="251" mass="28078">MQHYTPYGWRIMVNHPTLAFNGQPLDKVFDGYLLGNGQRAYKPQLMRFCSPDNLSPFQLGGINSYAYCQGDPVNFVDPSGHTVVTTKTVTPKISNPPTLQILAARKLKPSPQLDTLKAANFRPAELMLHDYLRILNNKEPSFYTMEKLKRLKGPHTVFMNFHSAADATSTGKSKNFSPIVIKEHRDLLISSGLDKVTTMQRQQTADAAYSGTPPTDPELLPLYHALRQLEEIISAGTPVLSNDQLRYSDES</sequence>
<dbReference type="Proteomes" id="UP000265875">
    <property type="component" value="Unassembled WGS sequence"/>
</dbReference>
<dbReference type="AlphaFoldDB" id="A0A399M7A8"/>
<dbReference type="Gene3D" id="2.180.10.10">
    <property type="entry name" value="RHS repeat-associated core"/>
    <property type="match status" value="1"/>
</dbReference>
<dbReference type="InterPro" id="IPR022385">
    <property type="entry name" value="Rhs_assc_core"/>
</dbReference>
<evidence type="ECO:0000313" key="1">
    <source>
        <dbReference type="EMBL" id="RII77670.1"/>
    </source>
</evidence>
<reference evidence="1 2" key="1">
    <citation type="submission" date="2018-08" db="EMBL/GenBank/DDBJ databases">
        <title>Draft genome sequence of the cyanotroph, Pseudomonas monteilii BCN3.</title>
        <authorList>
            <person name="Jones L.B."/>
            <person name="Kunz D.A."/>
        </authorList>
    </citation>
    <scope>NUCLEOTIDE SEQUENCE [LARGE SCALE GENOMIC DNA]</scope>
    <source>
        <strain evidence="1 2">BCN3</strain>
    </source>
</reference>
<dbReference type="NCBIfam" id="TIGR03696">
    <property type="entry name" value="Rhs_assc_core"/>
    <property type="match status" value="1"/>
</dbReference>
<accession>A0A399M7A8</accession>
<dbReference type="RefSeq" id="WP_119369779.1">
    <property type="nucleotide sequence ID" value="NZ_QWLL01000028.1"/>
</dbReference>
<gene>
    <name evidence="1" type="ORF">D0894_11335</name>
</gene>
<dbReference type="EMBL" id="QWLL01000028">
    <property type="protein sequence ID" value="RII77670.1"/>
    <property type="molecule type" value="Genomic_DNA"/>
</dbReference>